<dbReference type="InterPro" id="IPR012902">
    <property type="entry name" value="N_methyl_site"/>
</dbReference>
<name>A0A975DAD5_9GAMM</name>
<keyword evidence="3" id="KW-1185">Reference proteome</keyword>
<organism evidence="2 3">
    <name type="scientific">Psychrosphaera ytuae</name>
    <dbReference type="NCBI Taxonomy" id="2820710"/>
    <lineage>
        <taxon>Bacteria</taxon>
        <taxon>Pseudomonadati</taxon>
        <taxon>Pseudomonadota</taxon>
        <taxon>Gammaproteobacteria</taxon>
        <taxon>Alteromonadales</taxon>
        <taxon>Pseudoalteromonadaceae</taxon>
        <taxon>Psychrosphaera</taxon>
    </lineage>
</organism>
<evidence type="ECO:0000313" key="3">
    <source>
        <dbReference type="Proteomes" id="UP000682739"/>
    </source>
</evidence>
<dbReference type="NCBIfam" id="TIGR02532">
    <property type="entry name" value="IV_pilin_GFxxxE"/>
    <property type="match status" value="1"/>
</dbReference>
<dbReference type="Proteomes" id="UP000682739">
    <property type="component" value="Chromosome"/>
</dbReference>
<keyword evidence="1" id="KW-0472">Membrane</keyword>
<dbReference type="EMBL" id="CP072110">
    <property type="protein sequence ID" value="QTH63188.1"/>
    <property type="molecule type" value="Genomic_DNA"/>
</dbReference>
<keyword evidence="1" id="KW-0812">Transmembrane</keyword>
<protein>
    <submittedName>
        <fullName evidence="2">Type II secretion system protein</fullName>
    </submittedName>
</protein>
<sequence>MNIKKQIGFTLIELVAVIVILGVLAIATSKFIVFGTEIYIQATDRQHVLSKSRFLVERITRELRESIPGSIQPNSSGSCIRFIPIKGSGAYRTDSAAVTPPFAPKSGTQLDVVSWNGSYSPGDFIYIYAANFNAVYAPSQSFAVIDSISGSGPEYRFTLNTSSTFAAESPNKRYYTGNKVIIYCIYNGNAYRYVRNAINSFYPPPIFIANLGVLMSEGVTNDLATEPPFRFQEGALYRNSVVNLYLEFNANQNENMFFNQEVHIPNVP</sequence>
<accession>A0A975DAD5</accession>
<gene>
    <name evidence="2" type="ORF">J1N51_10610</name>
</gene>
<evidence type="ECO:0000256" key="1">
    <source>
        <dbReference type="SAM" id="Phobius"/>
    </source>
</evidence>
<proteinExistence type="predicted"/>
<dbReference type="KEGG" id="psym:J1N51_10610"/>
<dbReference type="AlphaFoldDB" id="A0A975DAD5"/>
<keyword evidence="1" id="KW-1133">Transmembrane helix</keyword>
<feature type="transmembrane region" description="Helical" evidence="1">
    <location>
        <begin position="7"/>
        <end position="27"/>
    </location>
</feature>
<evidence type="ECO:0000313" key="2">
    <source>
        <dbReference type="EMBL" id="QTH63188.1"/>
    </source>
</evidence>
<dbReference type="Pfam" id="PF07963">
    <property type="entry name" value="N_methyl"/>
    <property type="match status" value="1"/>
</dbReference>
<reference evidence="2" key="1">
    <citation type="submission" date="2021-03" db="EMBL/GenBank/DDBJ databases">
        <title>Description of Psychrosphaera ytuae sp. nov. isolated from deep sea sediment of South China Sea.</title>
        <authorList>
            <person name="Zhang J."/>
            <person name="Xu X.-D."/>
        </authorList>
    </citation>
    <scope>NUCLEOTIDE SEQUENCE</scope>
    <source>
        <strain evidence="2">MTZ26</strain>
    </source>
</reference>
<dbReference type="RefSeq" id="WP_208831158.1">
    <property type="nucleotide sequence ID" value="NZ_CP072110.1"/>
</dbReference>